<accession>A0ABQ8T3V7</accession>
<reference evidence="1 2" key="1">
    <citation type="journal article" date="2022" name="Allergy">
        <title>Genome assembly and annotation of Periplaneta americana reveal a comprehensive cockroach allergen profile.</title>
        <authorList>
            <person name="Wang L."/>
            <person name="Xiong Q."/>
            <person name="Saelim N."/>
            <person name="Wang L."/>
            <person name="Nong W."/>
            <person name="Wan A.T."/>
            <person name="Shi M."/>
            <person name="Liu X."/>
            <person name="Cao Q."/>
            <person name="Hui J.H.L."/>
            <person name="Sookrung N."/>
            <person name="Leung T.F."/>
            <person name="Tungtrongchitr A."/>
            <person name="Tsui S.K.W."/>
        </authorList>
    </citation>
    <scope>NUCLEOTIDE SEQUENCE [LARGE SCALE GENOMIC DNA]</scope>
    <source>
        <strain evidence="1">PWHHKU_190912</strain>
    </source>
</reference>
<protein>
    <submittedName>
        <fullName evidence="1">Uncharacterized protein</fullName>
    </submittedName>
</protein>
<dbReference type="Proteomes" id="UP001148838">
    <property type="component" value="Unassembled WGS sequence"/>
</dbReference>
<dbReference type="EMBL" id="JAJSOF020000017">
    <property type="protein sequence ID" value="KAJ4440370.1"/>
    <property type="molecule type" value="Genomic_DNA"/>
</dbReference>
<organism evidence="1 2">
    <name type="scientific">Periplaneta americana</name>
    <name type="common">American cockroach</name>
    <name type="synonym">Blatta americana</name>
    <dbReference type="NCBI Taxonomy" id="6978"/>
    <lineage>
        <taxon>Eukaryota</taxon>
        <taxon>Metazoa</taxon>
        <taxon>Ecdysozoa</taxon>
        <taxon>Arthropoda</taxon>
        <taxon>Hexapoda</taxon>
        <taxon>Insecta</taxon>
        <taxon>Pterygota</taxon>
        <taxon>Neoptera</taxon>
        <taxon>Polyneoptera</taxon>
        <taxon>Dictyoptera</taxon>
        <taxon>Blattodea</taxon>
        <taxon>Blattoidea</taxon>
        <taxon>Blattidae</taxon>
        <taxon>Blattinae</taxon>
        <taxon>Periplaneta</taxon>
    </lineage>
</organism>
<name>A0ABQ8T3V7_PERAM</name>
<evidence type="ECO:0000313" key="1">
    <source>
        <dbReference type="EMBL" id="KAJ4440370.1"/>
    </source>
</evidence>
<sequence>MVYEHLEDLLECMTEIQEEFTQPGAISQASSIERMLHNQTFIFWLTFFHHLMPHVDISYNQLQTKQTDPQFVEQVIQSFEASVGKVRENVNKIIEEAGAYPSNSESKRRWKDDMEDSHRIVAIEICDVIFVKFPSKHLTTTIQQYPGLEKDCLQMELSIVYMRPDFRNIQCATPLLNFFLRNNLKESFRDN</sequence>
<gene>
    <name evidence="1" type="ORF">ANN_08511</name>
</gene>
<proteinExistence type="predicted"/>
<evidence type="ECO:0000313" key="2">
    <source>
        <dbReference type="Proteomes" id="UP001148838"/>
    </source>
</evidence>
<comment type="caution">
    <text evidence="1">The sequence shown here is derived from an EMBL/GenBank/DDBJ whole genome shotgun (WGS) entry which is preliminary data.</text>
</comment>
<keyword evidence="2" id="KW-1185">Reference proteome</keyword>